<proteinExistence type="inferred from homology"/>
<dbReference type="GO" id="GO:0005886">
    <property type="term" value="C:plasma membrane"/>
    <property type="evidence" value="ECO:0007669"/>
    <property type="project" value="UniProtKB-SubCell"/>
</dbReference>
<gene>
    <name evidence="9" type="ORF">UFOPK1413_00224</name>
</gene>
<evidence type="ECO:0000256" key="1">
    <source>
        <dbReference type="ARBA" id="ARBA00004651"/>
    </source>
</evidence>
<comment type="similarity">
    <text evidence="6">Belongs to the fluoride channel Fluc/FEX (TC 1.A.43) family.</text>
</comment>
<dbReference type="EMBL" id="CAEZSG010000019">
    <property type="protein sequence ID" value="CAB4532524.1"/>
    <property type="molecule type" value="Genomic_DNA"/>
</dbReference>
<evidence type="ECO:0000256" key="3">
    <source>
        <dbReference type="ARBA" id="ARBA00022692"/>
    </source>
</evidence>
<reference evidence="9" key="1">
    <citation type="submission" date="2020-05" db="EMBL/GenBank/DDBJ databases">
        <authorList>
            <person name="Chiriac C."/>
            <person name="Salcher M."/>
            <person name="Ghai R."/>
            <person name="Kavagutti S V."/>
        </authorList>
    </citation>
    <scope>NUCLEOTIDE SEQUENCE</scope>
</reference>
<feature type="transmembrane region" description="Helical" evidence="8">
    <location>
        <begin position="6"/>
        <end position="24"/>
    </location>
</feature>
<keyword evidence="4 8" id="KW-1133">Transmembrane helix</keyword>
<evidence type="ECO:0000256" key="6">
    <source>
        <dbReference type="ARBA" id="ARBA00035120"/>
    </source>
</evidence>
<evidence type="ECO:0000256" key="2">
    <source>
        <dbReference type="ARBA" id="ARBA00022475"/>
    </source>
</evidence>
<feature type="transmembrane region" description="Helical" evidence="8">
    <location>
        <begin position="36"/>
        <end position="56"/>
    </location>
</feature>
<keyword evidence="2" id="KW-1003">Cell membrane</keyword>
<dbReference type="AlphaFoldDB" id="A0A6J6B1A7"/>
<evidence type="ECO:0000256" key="4">
    <source>
        <dbReference type="ARBA" id="ARBA00022989"/>
    </source>
</evidence>
<protein>
    <submittedName>
        <fullName evidence="9">Unannotated protein</fullName>
    </submittedName>
</protein>
<evidence type="ECO:0000256" key="5">
    <source>
        <dbReference type="ARBA" id="ARBA00023136"/>
    </source>
</evidence>
<feature type="transmembrane region" description="Helical" evidence="8">
    <location>
        <begin position="95"/>
        <end position="123"/>
    </location>
</feature>
<comment type="catalytic activity">
    <reaction evidence="7">
        <text>fluoride(in) = fluoride(out)</text>
        <dbReference type="Rhea" id="RHEA:76159"/>
        <dbReference type="ChEBI" id="CHEBI:17051"/>
    </reaction>
    <physiologicalReaction direction="left-to-right" evidence="7">
        <dbReference type="Rhea" id="RHEA:76160"/>
    </physiologicalReaction>
</comment>
<evidence type="ECO:0000256" key="8">
    <source>
        <dbReference type="SAM" id="Phobius"/>
    </source>
</evidence>
<sequence length="125" mass="12793">MIDAWWVLAQIVAGGFGALARFGVMTVVRPGVWSRGLFAVNGVGSLAVGIAAGAFATQVLDWTIASLVLAFAAGLTTFSTLTVTAAQHIEHREIWIGAIMVTSHVVGGIVVAALGYISAIALLGS</sequence>
<dbReference type="Pfam" id="PF02537">
    <property type="entry name" value="CRCB"/>
    <property type="match status" value="1"/>
</dbReference>
<comment type="subcellular location">
    <subcellularLocation>
        <location evidence="1">Cell membrane</location>
        <topology evidence="1">Multi-pass membrane protein</topology>
    </subcellularLocation>
</comment>
<evidence type="ECO:0000256" key="7">
    <source>
        <dbReference type="ARBA" id="ARBA00035585"/>
    </source>
</evidence>
<keyword evidence="3 8" id="KW-0812">Transmembrane</keyword>
<feature type="transmembrane region" description="Helical" evidence="8">
    <location>
        <begin position="62"/>
        <end position="83"/>
    </location>
</feature>
<dbReference type="InterPro" id="IPR003691">
    <property type="entry name" value="FluC"/>
</dbReference>
<accession>A0A6J6B1A7</accession>
<evidence type="ECO:0000313" key="9">
    <source>
        <dbReference type="EMBL" id="CAB4532524.1"/>
    </source>
</evidence>
<name>A0A6J6B1A7_9ZZZZ</name>
<organism evidence="9">
    <name type="scientific">freshwater metagenome</name>
    <dbReference type="NCBI Taxonomy" id="449393"/>
    <lineage>
        <taxon>unclassified sequences</taxon>
        <taxon>metagenomes</taxon>
        <taxon>ecological metagenomes</taxon>
    </lineage>
</organism>
<keyword evidence="5 8" id="KW-0472">Membrane</keyword>